<feature type="domain" description="Glucose-methanol-choline oxidoreductase N-terminal" evidence="2">
    <location>
        <begin position="323"/>
        <end position="337"/>
    </location>
</feature>
<dbReference type="GO" id="GO:0050660">
    <property type="term" value="F:flavin adenine dinucleotide binding"/>
    <property type="evidence" value="ECO:0007669"/>
    <property type="project" value="InterPro"/>
</dbReference>
<dbReference type="InterPro" id="IPR012132">
    <property type="entry name" value="GMC_OxRdtase"/>
</dbReference>
<comment type="caution">
    <text evidence="3">The sequence shown here is derived from an EMBL/GenBank/DDBJ whole genome shotgun (WGS) entry which is preliminary data.</text>
</comment>
<dbReference type="SUPFAM" id="SSF51905">
    <property type="entry name" value="FAD/NAD(P)-binding domain"/>
    <property type="match status" value="2"/>
</dbReference>
<evidence type="ECO:0000313" key="3">
    <source>
        <dbReference type="EMBL" id="OXU31322.1"/>
    </source>
</evidence>
<protein>
    <recommendedName>
        <fullName evidence="2">Glucose-methanol-choline oxidoreductase N-terminal domain-containing protein</fullName>
    </recommendedName>
</protein>
<dbReference type="OrthoDB" id="269227at2759"/>
<name>A0A232FKX7_9HYME</name>
<evidence type="ECO:0000313" key="4">
    <source>
        <dbReference type="Proteomes" id="UP000215335"/>
    </source>
</evidence>
<reference evidence="3 4" key="1">
    <citation type="journal article" date="2017" name="Curr. Biol.">
        <title>The Evolution of Venom by Co-option of Single-Copy Genes.</title>
        <authorList>
            <person name="Martinson E.O."/>
            <person name="Mrinalini"/>
            <person name="Kelkar Y.D."/>
            <person name="Chang C.H."/>
            <person name="Werren J.H."/>
        </authorList>
    </citation>
    <scope>NUCLEOTIDE SEQUENCE [LARGE SCALE GENOMIC DNA]</scope>
    <source>
        <strain evidence="3 4">Alberta</strain>
        <tissue evidence="3">Whole body</tissue>
    </source>
</reference>
<keyword evidence="4" id="KW-1185">Reference proteome</keyword>
<comment type="similarity">
    <text evidence="1">Belongs to the GMC oxidoreductase family.</text>
</comment>
<sequence length="1272" mass="142162">MTWTPADHGSFCGAYSSLATCQPDILAYVALLVQLLGGSLDENFSDVRRLGGSKGGENGPYDFIIVGAGAAGCVLANRLSEITDWKILLLEAGEEEPAIANVPGMCRILKYSSVDYAYKTEPQPILGCRRGKNHSDYWPRGKVMGGSSTINTMWYVRGNKQDYDDWASFGNPGWSYNEVLHYFKKCEDCRDPAIRADFPDSHGIGGFLTVERFPHQDRNSKTILNAWKELGFKEIDYNSGYTQLGTSRLQFHTIHGAHQTANGAYVRPIRGKRRNLFVKTKCLVTRIVIDPASKRALGVEYIDQNTNTVQYAHAKKEVIVSGGAIESPKLLMLSGIGPAEHLREAGIPLMQNLPVGANLQDHPMVYPIQFKMSDDAATFTSVEDMQDDLVYWLSSHEGPLSGLGLMDTVTYYQTSNEKLRGVPDIHFGFTGFISEPLNNYSFHYIPMSYYNEVRLSTTLLNPKSRGLVKLNISDPLGHPLIYANYLTHPQDIKVLVEGVHMARKIVNTRSFRENGFIHITTPAESCKNFPFESTAYFECMAKHYVTTAFHPSGTCRMGPRSNPSSVVDARLRVHGVIGLRVIDASIMPTLIRGNTYAPTLMIAEKGSDMIKQDWLGPRAVVIPRVQPSKTTQNRIPTRNLGSFMDTLRMTSERIPMLSSCQPQVLTLLRLIVQLLGYSFDDHFSDKSRQNPSPEDDFDFVIVGAGAAGCVLANRLSEVKNWKILLLEAGDEEPAVANVPALARILRLSSIDYAYHTQPEFTGLGNVSYYWPRGRVMGGSSTINTMWYVRGHKQDYDDWARLGNPGWSYDEVLPYFKKSEDARDPEVFKRSPETHSRGGYMAVERYPYQDKNTKIIRNAWREMGFAETDYNSGVQFGMSKLQFNTIHGTHQSANGAFLRPIRGSRPNLTIRTNSKVVKIIIDPDSKRAVGVQYLDSKSRLISVLAKKEVIVSAGSVESPKLLMLSGIGPVEELIQADIPLLKDLPVGRNLLDHPILYPFTFKLNEQASTLVSVDKMRDDLIYWLSSHQGPLSAIGSMDAIAYYQNCQKCFGRADIQFGFTGFISEIEKKTSDLKFIPSSYYDEVKVSLTLLTPKSRGILTLNKTEPVMGLPLIYANYLGHPQDMKTILSGIRAMIGITRSTTLRENGFEYSTVSEPGCENYVFESEEYFKCLVWKTLNSAFHIGGTCRMGPVGDPDAVVNPRLQVYGINGLRVIDGSIMPSLPRANTYAATIMVAEKGSDMIKQDWLPIMTATYNLWDYLSKPNGRIYVAQYF</sequence>
<dbReference type="PANTHER" id="PTHR11552">
    <property type="entry name" value="GLUCOSE-METHANOL-CHOLINE GMC OXIDOREDUCTASE"/>
    <property type="match status" value="1"/>
</dbReference>
<dbReference type="SUPFAM" id="SSF54373">
    <property type="entry name" value="FAD-linked reductases, C-terminal domain"/>
    <property type="match status" value="2"/>
</dbReference>
<dbReference type="Gene3D" id="3.30.560.10">
    <property type="entry name" value="Glucose Oxidase, domain 3"/>
    <property type="match status" value="2"/>
</dbReference>
<dbReference type="InterPro" id="IPR000172">
    <property type="entry name" value="GMC_OxRdtase_N"/>
</dbReference>
<dbReference type="InterPro" id="IPR036188">
    <property type="entry name" value="FAD/NAD-bd_sf"/>
</dbReference>
<dbReference type="AlphaFoldDB" id="A0A232FKX7"/>
<dbReference type="PROSITE" id="PS00624">
    <property type="entry name" value="GMC_OXRED_2"/>
    <property type="match status" value="2"/>
</dbReference>
<proteinExistence type="inferred from homology"/>
<dbReference type="Gene3D" id="3.50.50.60">
    <property type="entry name" value="FAD/NAD(P)-binding domain"/>
    <property type="match status" value="2"/>
</dbReference>
<dbReference type="Pfam" id="PF00732">
    <property type="entry name" value="GMC_oxred_N"/>
    <property type="match status" value="2"/>
</dbReference>
<dbReference type="GO" id="GO:0016614">
    <property type="term" value="F:oxidoreductase activity, acting on CH-OH group of donors"/>
    <property type="evidence" value="ECO:0007669"/>
    <property type="project" value="InterPro"/>
</dbReference>
<feature type="domain" description="Glucose-methanol-choline oxidoreductase N-terminal" evidence="2">
    <location>
        <begin position="953"/>
        <end position="967"/>
    </location>
</feature>
<dbReference type="Proteomes" id="UP000215335">
    <property type="component" value="Unassembled WGS sequence"/>
</dbReference>
<dbReference type="PANTHER" id="PTHR11552:SF154">
    <property type="entry name" value="FI04917P"/>
    <property type="match status" value="1"/>
</dbReference>
<dbReference type="Pfam" id="PF05199">
    <property type="entry name" value="GMC_oxred_C"/>
    <property type="match status" value="2"/>
</dbReference>
<dbReference type="EMBL" id="NNAY01000068">
    <property type="protein sequence ID" value="OXU31322.1"/>
    <property type="molecule type" value="Genomic_DNA"/>
</dbReference>
<accession>A0A232FKX7</accession>
<evidence type="ECO:0000256" key="1">
    <source>
        <dbReference type="ARBA" id="ARBA00010790"/>
    </source>
</evidence>
<dbReference type="InterPro" id="IPR007867">
    <property type="entry name" value="GMC_OxRtase_C"/>
</dbReference>
<organism evidence="3 4">
    <name type="scientific">Trichomalopsis sarcophagae</name>
    <dbReference type="NCBI Taxonomy" id="543379"/>
    <lineage>
        <taxon>Eukaryota</taxon>
        <taxon>Metazoa</taxon>
        <taxon>Ecdysozoa</taxon>
        <taxon>Arthropoda</taxon>
        <taxon>Hexapoda</taxon>
        <taxon>Insecta</taxon>
        <taxon>Pterygota</taxon>
        <taxon>Neoptera</taxon>
        <taxon>Endopterygota</taxon>
        <taxon>Hymenoptera</taxon>
        <taxon>Apocrita</taxon>
        <taxon>Proctotrupomorpha</taxon>
        <taxon>Chalcidoidea</taxon>
        <taxon>Pteromalidae</taxon>
        <taxon>Pteromalinae</taxon>
        <taxon>Trichomalopsis</taxon>
    </lineage>
</organism>
<evidence type="ECO:0000259" key="2">
    <source>
        <dbReference type="PROSITE" id="PS00624"/>
    </source>
</evidence>
<dbReference type="STRING" id="543379.A0A232FKX7"/>
<gene>
    <name evidence="3" type="ORF">TSAR_002523</name>
</gene>